<comment type="similarity">
    <text evidence="1">Belongs to the thiolase-like superfamily. Thiolase family.</text>
</comment>
<reference evidence="5 6" key="1">
    <citation type="journal article" date="2019" name="Microbiol. Resour. Announc.">
        <title>Complete Genome Sequence of Halomonas sulfidaeris Strain Esulfide1 Isolated from a Metal Sulfide Rock at a Depth of 2,200 Meters, Obtained Using Nanopore Sequencing.</title>
        <authorList>
            <person name="Saito M."/>
            <person name="Nishigata A."/>
            <person name="Galipon J."/>
            <person name="Arakawa K."/>
        </authorList>
    </citation>
    <scope>NUCLEOTIDE SEQUENCE [LARGE SCALE GENOMIC DNA]</scope>
    <source>
        <strain evidence="5 6">ATCC BAA-803</strain>
    </source>
</reference>
<name>A0A455U998_9GAMM</name>
<dbReference type="PANTHER" id="PTHR18919:SF107">
    <property type="entry name" value="ACETYL-COA ACETYLTRANSFERASE, CYTOSOLIC"/>
    <property type="match status" value="1"/>
</dbReference>
<dbReference type="Gene3D" id="3.40.47.10">
    <property type="match status" value="1"/>
</dbReference>
<evidence type="ECO:0000256" key="1">
    <source>
        <dbReference type="ARBA" id="ARBA00010982"/>
    </source>
</evidence>
<evidence type="ECO:0000313" key="5">
    <source>
        <dbReference type="EMBL" id="BBI62770.1"/>
    </source>
</evidence>
<evidence type="ECO:0000313" key="6">
    <source>
        <dbReference type="Proteomes" id="UP000320231"/>
    </source>
</evidence>
<dbReference type="PANTHER" id="PTHR18919">
    <property type="entry name" value="ACETYL-COA C-ACYLTRANSFERASE"/>
    <property type="match status" value="1"/>
</dbReference>
<dbReference type="GO" id="GO:0016747">
    <property type="term" value="F:acyltransferase activity, transferring groups other than amino-acyl groups"/>
    <property type="evidence" value="ECO:0007669"/>
    <property type="project" value="InterPro"/>
</dbReference>
<dbReference type="KEGG" id="hsr:HSBAA_40760"/>
<organism evidence="5 6">
    <name type="scientific">Vreelandella sulfidaeris</name>
    <dbReference type="NCBI Taxonomy" id="115553"/>
    <lineage>
        <taxon>Bacteria</taxon>
        <taxon>Pseudomonadati</taxon>
        <taxon>Pseudomonadota</taxon>
        <taxon>Gammaproteobacteria</taxon>
        <taxon>Oceanospirillales</taxon>
        <taxon>Halomonadaceae</taxon>
        <taxon>Vreelandella</taxon>
    </lineage>
</organism>
<evidence type="ECO:0000256" key="2">
    <source>
        <dbReference type="ARBA" id="ARBA00022679"/>
    </source>
</evidence>
<keyword evidence="2" id="KW-0808">Transferase</keyword>
<dbReference type="SUPFAM" id="SSF53901">
    <property type="entry name" value="Thiolase-like"/>
    <property type="match status" value="1"/>
</dbReference>
<evidence type="ECO:0000259" key="4">
    <source>
        <dbReference type="Pfam" id="PF00108"/>
    </source>
</evidence>
<dbReference type="Proteomes" id="UP000320231">
    <property type="component" value="Chromosome"/>
</dbReference>
<gene>
    <name evidence="5" type="ORF">HSBAA_40760</name>
</gene>
<sequence>MRLDDVVILGGVRTAIGSFGGALSTMAPFELGAITAKEALHRSGVEGGDIDHSVYGHIITTGAQDAYLARHIALEAGVPKEAGAFNVNRLCGSGVQAVISAAQQIALGDSRLALAGALNQCHEELICCLPQAKKWRAHG</sequence>
<dbReference type="Pfam" id="PF00108">
    <property type="entry name" value="Thiolase_N"/>
    <property type="match status" value="1"/>
</dbReference>
<accession>A0A455U998</accession>
<dbReference type="EMBL" id="AP019514">
    <property type="protein sequence ID" value="BBI62770.1"/>
    <property type="molecule type" value="Genomic_DNA"/>
</dbReference>
<dbReference type="PROSITE" id="PS00098">
    <property type="entry name" value="THIOLASE_1"/>
    <property type="match status" value="1"/>
</dbReference>
<keyword evidence="3" id="KW-0012">Acyltransferase</keyword>
<dbReference type="InterPro" id="IPR020615">
    <property type="entry name" value="Thiolase_acyl_enz_int_AS"/>
</dbReference>
<feature type="domain" description="Thiolase N-terminal" evidence="4">
    <location>
        <begin position="6"/>
        <end position="116"/>
    </location>
</feature>
<dbReference type="InterPro" id="IPR020616">
    <property type="entry name" value="Thiolase_N"/>
</dbReference>
<proteinExistence type="inferred from homology"/>
<protein>
    <recommendedName>
        <fullName evidence="4">Thiolase N-terminal domain-containing protein</fullName>
    </recommendedName>
</protein>
<dbReference type="AlphaFoldDB" id="A0A455U998"/>
<dbReference type="InterPro" id="IPR016039">
    <property type="entry name" value="Thiolase-like"/>
</dbReference>
<evidence type="ECO:0000256" key="3">
    <source>
        <dbReference type="ARBA" id="ARBA00023315"/>
    </source>
</evidence>